<dbReference type="RefSeq" id="WP_220636923.1">
    <property type="nucleotide sequence ID" value="NZ_CAJQUM010000001.1"/>
</dbReference>
<sequence>MRLKGKVAIVTGGAQGIGRAISTMFAREGAKVVIVDMDPSQSAETVDIIRKAGGDSFFVIADVSKSAQVKNAVAATIEKYQKLDILVNNAGVFEVGTVEDMSEEDWDHEIAVDLKSVFLCSKYAIPEIRKNGGGSIINFTSCVGILPNPNNAAYVAAKGALIPLTKEMAIDFGPDNIRVNCIAPGLHMTRLMEKFMEPDPVGIRQACIDLVPLRRLGTADDIAYACLYLASDESSYVSGAMFSIDGGLTTHFQPIVGATSNANIRKGET</sequence>
<dbReference type="PANTHER" id="PTHR24321:SF15">
    <property type="entry name" value="OXIDOREDUCTASE UCPA"/>
    <property type="match status" value="1"/>
</dbReference>
<dbReference type="AlphaFoldDB" id="A0A916J7Z4"/>
<organism evidence="3 4">
    <name type="scientific">Georgfuchsia toluolica</name>
    <dbReference type="NCBI Taxonomy" id="424218"/>
    <lineage>
        <taxon>Bacteria</taxon>
        <taxon>Pseudomonadati</taxon>
        <taxon>Pseudomonadota</taxon>
        <taxon>Betaproteobacteria</taxon>
        <taxon>Nitrosomonadales</taxon>
        <taxon>Sterolibacteriaceae</taxon>
        <taxon>Georgfuchsia</taxon>
    </lineage>
</organism>
<dbReference type="InterPro" id="IPR002347">
    <property type="entry name" value="SDR_fam"/>
</dbReference>
<proteinExistence type="inferred from homology"/>
<evidence type="ECO:0000313" key="4">
    <source>
        <dbReference type="Proteomes" id="UP000742786"/>
    </source>
</evidence>
<dbReference type="Proteomes" id="UP000742786">
    <property type="component" value="Unassembled WGS sequence"/>
</dbReference>
<evidence type="ECO:0000313" key="3">
    <source>
        <dbReference type="EMBL" id="CAG4885150.1"/>
    </source>
</evidence>
<dbReference type="EMBL" id="CAJQUM010000001">
    <property type="protein sequence ID" value="CAG4885150.1"/>
    <property type="molecule type" value="Genomic_DNA"/>
</dbReference>
<evidence type="ECO:0000256" key="1">
    <source>
        <dbReference type="ARBA" id="ARBA00006484"/>
    </source>
</evidence>
<dbReference type="FunFam" id="3.40.50.720:FF:000084">
    <property type="entry name" value="Short-chain dehydrogenase reductase"/>
    <property type="match status" value="1"/>
</dbReference>
<dbReference type="Gene3D" id="3.40.50.720">
    <property type="entry name" value="NAD(P)-binding Rossmann-like Domain"/>
    <property type="match status" value="1"/>
</dbReference>
<name>A0A916J7Z4_9PROT</name>
<evidence type="ECO:0000256" key="2">
    <source>
        <dbReference type="ARBA" id="ARBA00023002"/>
    </source>
</evidence>
<dbReference type="PRINTS" id="PR00081">
    <property type="entry name" value="GDHRDH"/>
</dbReference>
<dbReference type="GO" id="GO:0016491">
    <property type="term" value="F:oxidoreductase activity"/>
    <property type="evidence" value="ECO:0007669"/>
    <property type="project" value="UniProtKB-KW"/>
</dbReference>
<gene>
    <name evidence="3" type="ORF">GTOL_13033</name>
</gene>
<dbReference type="Pfam" id="PF13561">
    <property type="entry name" value="adh_short_C2"/>
    <property type="match status" value="1"/>
</dbReference>
<protein>
    <submittedName>
        <fullName evidence="3">Uncharacterized oxidoreductase TM_0325</fullName>
        <ecNumber evidence="3">1.-.-.-</ecNumber>
    </submittedName>
</protein>
<dbReference type="NCBIfam" id="NF005559">
    <property type="entry name" value="PRK07231.1"/>
    <property type="match status" value="1"/>
</dbReference>
<dbReference type="InterPro" id="IPR036291">
    <property type="entry name" value="NAD(P)-bd_dom_sf"/>
</dbReference>
<comment type="caution">
    <text evidence="3">The sequence shown here is derived from an EMBL/GenBank/DDBJ whole genome shotgun (WGS) entry which is preliminary data.</text>
</comment>
<dbReference type="NCBIfam" id="NF009466">
    <property type="entry name" value="PRK12826.1-2"/>
    <property type="match status" value="1"/>
</dbReference>
<dbReference type="PRINTS" id="PR00080">
    <property type="entry name" value="SDRFAMILY"/>
</dbReference>
<accession>A0A916J7Z4</accession>
<dbReference type="PANTHER" id="PTHR24321">
    <property type="entry name" value="DEHYDROGENASES, SHORT CHAIN"/>
    <property type="match status" value="1"/>
</dbReference>
<comment type="similarity">
    <text evidence="1">Belongs to the short-chain dehydrogenases/reductases (SDR) family.</text>
</comment>
<dbReference type="SUPFAM" id="SSF51735">
    <property type="entry name" value="NAD(P)-binding Rossmann-fold domains"/>
    <property type="match status" value="1"/>
</dbReference>
<reference evidence="3" key="1">
    <citation type="submission" date="2021-04" db="EMBL/GenBank/DDBJ databases">
        <authorList>
            <person name="Hornung B."/>
        </authorList>
    </citation>
    <scope>NUCLEOTIDE SEQUENCE</scope>
    <source>
        <strain evidence="3">G5G6</strain>
    </source>
</reference>
<dbReference type="PROSITE" id="PS00061">
    <property type="entry name" value="ADH_SHORT"/>
    <property type="match status" value="1"/>
</dbReference>
<keyword evidence="4" id="KW-1185">Reference proteome</keyword>
<keyword evidence="2 3" id="KW-0560">Oxidoreductase</keyword>
<dbReference type="InterPro" id="IPR020904">
    <property type="entry name" value="Sc_DH/Rdtase_CS"/>
</dbReference>
<dbReference type="EC" id="1.-.-.-" evidence="3"/>